<dbReference type="InterPro" id="IPR032675">
    <property type="entry name" value="LRR_dom_sf"/>
</dbReference>
<dbReference type="PRINTS" id="PR00401">
    <property type="entry name" value="SH2DOMAIN"/>
</dbReference>
<protein>
    <submittedName>
        <fullName evidence="12">Uncharacterized protein</fullName>
    </submittedName>
</protein>
<dbReference type="AlphaFoldDB" id="A0AAD7SFL1"/>
<feature type="domain" description="SH3" evidence="11">
    <location>
        <begin position="521"/>
        <end position="582"/>
    </location>
</feature>
<accession>A0AAD7SFL1</accession>
<feature type="compositionally biased region" description="Low complexity" evidence="9">
    <location>
        <begin position="474"/>
        <end position="484"/>
    </location>
</feature>
<evidence type="ECO:0000256" key="5">
    <source>
        <dbReference type="ARBA" id="ARBA00022999"/>
    </source>
</evidence>
<dbReference type="Pfam" id="PF00017">
    <property type="entry name" value="SH2"/>
    <property type="match status" value="1"/>
</dbReference>
<evidence type="ECO:0000256" key="9">
    <source>
        <dbReference type="SAM" id="MobiDB-lite"/>
    </source>
</evidence>
<dbReference type="CDD" id="cd11759">
    <property type="entry name" value="SH3_CRK_C"/>
    <property type="match status" value="1"/>
</dbReference>
<feature type="region of interest" description="Disordered" evidence="9">
    <location>
        <begin position="472"/>
        <end position="519"/>
    </location>
</feature>
<dbReference type="InterPro" id="IPR036028">
    <property type="entry name" value="SH3-like_dom_sf"/>
</dbReference>
<dbReference type="InterPro" id="IPR001452">
    <property type="entry name" value="SH3_domain"/>
</dbReference>
<evidence type="ECO:0000313" key="13">
    <source>
        <dbReference type="Proteomes" id="UP001221898"/>
    </source>
</evidence>
<keyword evidence="13" id="KW-1185">Reference proteome</keyword>
<feature type="compositionally biased region" description="Polar residues" evidence="9">
    <location>
        <begin position="508"/>
        <end position="519"/>
    </location>
</feature>
<dbReference type="InterPro" id="IPR035457">
    <property type="entry name" value="CRK_SH3_N"/>
</dbReference>
<dbReference type="PRINTS" id="PR00452">
    <property type="entry name" value="SH3DOMAIN"/>
</dbReference>
<dbReference type="Gene3D" id="3.80.10.10">
    <property type="entry name" value="Ribonuclease Inhibitor"/>
    <property type="match status" value="1"/>
</dbReference>
<dbReference type="Pfam" id="PF00018">
    <property type="entry name" value="SH3_1"/>
    <property type="match status" value="1"/>
</dbReference>
<organism evidence="12 13">
    <name type="scientific">Aldrovandia affinis</name>
    <dbReference type="NCBI Taxonomy" id="143900"/>
    <lineage>
        <taxon>Eukaryota</taxon>
        <taxon>Metazoa</taxon>
        <taxon>Chordata</taxon>
        <taxon>Craniata</taxon>
        <taxon>Vertebrata</taxon>
        <taxon>Euteleostomi</taxon>
        <taxon>Actinopterygii</taxon>
        <taxon>Neopterygii</taxon>
        <taxon>Teleostei</taxon>
        <taxon>Notacanthiformes</taxon>
        <taxon>Halosauridae</taxon>
        <taxon>Aldrovandia</taxon>
    </lineage>
</organism>
<name>A0AAD7SFL1_9TELE</name>
<evidence type="ECO:0000256" key="1">
    <source>
        <dbReference type="ARBA" id="ARBA00009756"/>
    </source>
</evidence>
<keyword evidence="3" id="KW-0597">Phosphoprotein</keyword>
<dbReference type="InterPro" id="IPR035458">
    <property type="entry name" value="CRK_SH3_C"/>
</dbReference>
<dbReference type="PANTHER" id="PTHR39654">
    <property type="entry name" value="LEUCINE-RICH REPEAT-CONTAINING PROTEIN 75A-LIKE ISOFORM X1"/>
    <property type="match status" value="1"/>
</dbReference>
<dbReference type="Pfam" id="PF07653">
    <property type="entry name" value="SH3_2"/>
    <property type="match status" value="1"/>
</dbReference>
<keyword evidence="4" id="KW-0677">Repeat</keyword>
<dbReference type="InterPro" id="IPR036860">
    <property type="entry name" value="SH2_dom_sf"/>
</dbReference>
<dbReference type="PROSITE" id="PS50002">
    <property type="entry name" value="SH3"/>
    <property type="match status" value="2"/>
</dbReference>
<dbReference type="SMART" id="SM00252">
    <property type="entry name" value="SH2"/>
    <property type="match status" value="1"/>
</dbReference>
<dbReference type="FunFam" id="2.30.30.40:FF:000065">
    <property type="entry name" value="adapter molecule crk isoform X1"/>
    <property type="match status" value="1"/>
</dbReference>
<dbReference type="GO" id="GO:2000145">
    <property type="term" value="P:regulation of cell motility"/>
    <property type="evidence" value="ECO:0007669"/>
    <property type="project" value="UniProtKB-ARBA"/>
</dbReference>
<proteinExistence type="inferred from homology"/>
<dbReference type="FunFam" id="3.30.505.10:FF:000026">
    <property type="entry name" value="adapter molecule crk isoform X1"/>
    <property type="match status" value="1"/>
</dbReference>
<evidence type="ECO:0000256" key="6">
    <source>
        <dbReference type="ARBA" id="ARBA00023288"/>
    </source>
</evidence>
<dbReference type="SUPFAM" id="SSF55550">
    <property type="entry name" value="SH2 domain"/>
    <property type="match status" value="1"/>
</dbReference>
<dbReference type="CDD" id="cd11758">
    <property type="entry name" value="SH3_CRK_N"/>
    <property type="match status" value="1"/>
</dbReference>
<evidence type="ECO:0000256" key="8">
    <source>
        <dbReference type="PROSITE-ProRule" id="PRU00192"/>
    </source>
</evidence>
<comment type="similarity">
    <text evidence="1">Belongs to the CRK family.</text>
</comment>
<feature type="region of interest" description="Disordered" evidence="9">
    <location>
        <begin position="187"/>
        <end position="261"/>
    </location>
</feature>
<evidence type="ECO:0000256" key="4">
    <source>
        <dbReference type="ARBA" id="ARBA00022737"/>
    </source>
</evidence>
<dbReference type="Gene3D" id="3.30.505.10">
    <property type="entry name" value="SH2 domain"/>
    <property type="match status" value="1"/>
</dbReference>
<dbReference type="Gene3D" id="2.30.30.40">
    <property type="entry name" value="SH3 Domains"/>
    <property type="match status" value="2"/>
</dbReference>
<feature type="domain" description="SH2" evidence="10">
    <location>
        <begin position="287"/>
        <end position="394"/>
    </location>
</feature>
<dbReference type="SMART" id="SM00326">
    <property type="entry name" value="SH3"/>
    <property type="match status" value="2"/>
</dbReference>
<feature type="domain" description="SH3" evidence="11">
    <location>
        <begin position="414"/>
        <end position="474"/>
    </location>
</feature>
<dbReference type="PANTHER" id="PTHR39654:SF3">
    <property type="entry name" value="LEUCINE RICH REPEAT CONTAINING 75A"/>
    <property type="match status" value="1"/>
</dbReference>
<gene>
    <name evidence="12" type="ORF">AAFF_G00376420</name>
</gene>
<dbReference type="CDD" id="cd09926">
    <property type="entry name" value="SH2_CRK_like"/>
    <property type="match status" value="1"/>
</dbReference>
<dbReference type="SUPFAM" id="SSF52047">
    <property type="entry name" value="RNI-like"/>
    <property type="match status" value="1"/>
</dbReference>
<comment type="caution">
    <text evidence="12">The sequence shown here is derived from an EMBL/GenBank/DDBJ whole genome shotgun (WGS) entry which is preliminary data.</text>
</comment>
<dbReference type="Proteomes" id="UP001221898">
    <property type="component" value="Unassembled WGS sequence"/>
</dbReference>
<evidence type="ECO:0000256" key="3">
    <source>
        <dbReference type="ARBA" id="ARBA00022553"/>
    </source>
</evidence>
<evidence type="ECO:0000259" key="11">
    <source>
        <dbReference type="PROSITE" id="PS50002"/>
    </source>
</evidence>
<reference evidence="12" key="1">
    <citation type="journal article" date="2023" name="Science">
        <title>Genome structures resolve the early diversification of teleost fishes.</title>
        <authorList>
            <person name="Parey E."/>
            <person name="Louis A."/>
            <person name="Montfort J."/>
            <person name="Bouchez O."/>
            <person name="Roques C."/>
            <person name="Iampietro C."/>
            <person name="Lluch J."/>
            <person name="Castinel A."/>
            <person name="Donnadieu C."/>
            <person name="Desvignes T."/>
            <person name="Floi Bucao C."/>
            <person name="Jouanno E."/>
            <person name="Wen M."/>
            <person name="Mejri S."/>
            <person name="Dirks R."/>
            <person name="Jansen H."/>
            <person name="Henkel C."/>
            <person name="Chen W.J."/>
            <person name="Zahm M."/>
            <person name="Cabau C."/>
            <person name="Klopp C."/>
            <person name="Thompson A.W."/>
            <person name="Robinson-Rechavi M."/>
            <person name="Braasch I."/>
            <person name="Lecointre G."/>
            <person name="Bobe J."/>
            <person name="Postlethwait J.H."/>
            <person name="Berthelot C."/>
            <person name="Roest Crollius H."/>
            <person name="Guiguen Y."/>
        </authorList>
    </citation>
    <scope>NUCLEOTIDE SEQUENCE</scope>
    <source>
        <strain evidence="12">NC1722</strain>
    </source>
</reference>
<sequence>MSTRSAERVGLSVKEGDALSAMEKVCRQLTYHLSPHSRWRRQGLLKRKPQACLKAVLSAPPPGGTVDLSGIPLTARDMDRLSAHLQRHAPRVCSLELGFTELTDDAFLLLLPVLGALPRLETLALNGNRLTRAVLRELTDVLKDAGAFPAVTWIDLGNNVDIFSLPQAFLVSLRKRCPKQGNLPTILEFGESQASEPDGRARGGGGTGGRGDEGTRTESAGELGSDTEGETEAEGIAGEMSDFDEEARGEGEMEEEVKEAVAKRKQVEAERGAQFVKAKADVAPVQWSGGVLDKLLRQAKRGRKTLKIRKTGQRHGVFLVRDSITCPGDYVLSVSENSKVSHYIINSISNNRQSGSGLAPPRFRIGDQEFEALPALLEFYKIHYLDTTTLIEPISKAKNSGFVSAAAGAPQRLEEAEYVRALFDFQGNDDEDLPFRKGDVLRVLEKPEEQWWNAQNTDGRAGMIPVPYVEKYRPSSPTSAASGAAGPGGTADGPGAQPPPIGEPGQYAQPSVNTPLPNLQNGPVYARAIQKRVPNAYDKTALALEVGDTVKVTKINVNGQWEGECKGKRGHFPFTHVRLLDQHNPDDELS</sequence>
<keyword evidence="2 8" id="KW-0728">SH3 domain</keyword>
<dbReference type="PROSITE" id="PS50001">
    <property type="entry name" value="SH2"/>
    <property type="match status" value="1"/>
</dbReference>
<evidence type="ECO:0000259" key="10">
    <source>
        <dbReference type="PROSITE" id="PS50001"/>
    </source>
</evidence>
<dbReference type="GO" id="GO:1902531">
    <property type="term" value="P:regulation of intracellular signal transduction"/>
    <property type="evidence" value="ECO:0007669"/>
    <property type="project" value="UniProtKB-ARBA"/>
</dbReference>
<evidence type="ECO:0000313" key="12">
    <source>
        <dbReference type="EMBL" id="KAJ8401671.1"/>
    </source>
</evidence>
<dbReference type="InterPro" id="IPR000980">
    <property type="entry name" value="SH2"/>
</dbReference>
<keyword evidence="6" id="KW-0449">Lipoprotein</keyword>
<evidence type="ECO:0000256" key="2">
    <source>
        <dbReference type="ARBA" id="ARBA00022443"/>
    </source>
</evidence>
<keyword evidence="5 7" id="KW-0727">SH2 domain</keyword>
<evidence type="ECO:0000256" key="7">
    <source>
        <dbReference type="PROSITE-ProRule" id="PRU00191"/>
    </source>
</evidence>
<dbReference type="SUPFAM" id="SSF50044">
    <property type="entry name" value="SH3-domain"/>
    <property type="match status" value="2"/>
</dbReference>
<dbReference type="EMBL" id="JAINUG010000068">
    <property type="protein sequence ID" value="KAJ8401671.1"/>
    <property type="molecule type" value="Genomic_DNA"/>
</dbReference>